<dbReference type="PANTHER" id="PTHR14593">
    <property type="entry name" value="WD REPEAT-CONTAINING PROTEIN 11"/>
    <property type="match status" value="1"/>
</dbReference>
<dbReference type="InterPro" id="IPR057854">
    <property type="entry name" value="TPR_WDR11"/>
</dbReference>
<organism evidence="2 3">
    <name type="scientific">Romanomermis culicivorax</name>
    <name type="common">Nematode worm</name>
    <dbReference type="NCBI Taxonomy" id="13658"/>
    <lineage>
        <taxon>Eukaryota</taxon>
        <taxon>Metazoa</taxon>
        <taxon>Ecdysozoa</taxon>
        <taxon>Nematoda</taxon>
        <taxon>Enoplea</taxon>
        <taxon>Dorylaimia</taxon>
        <taxon>Mermithida</taxon>
        <taxon>Mermithoidea</taxon>
        <taxon>Mermithidae</taxon>
        <taxon>Romanomermis</taxon>
    </lineage>
</organism>
<accession>A0A915JVV5</accession>
<keyword evidence="2" id="KW-1185">Reference proteome</keyword>
<feature type="domain" description="WDR11 TPR" evidence="1">
    <location>
        <begin position="49"/>
        <end position="159"/>
    </location>
</feature>
<dbReference type="OMA" id="FEAYFLC"/>
<dbReference type="GO" id="GO:0005737">
    <property type="term" value="C:cytoplasm"/>
    <property type="evidence" value="ECO:0007669"/>
    <property type="project" value="TreeGrafter"/>
</dbReference>
<sequence length="225" mass="25684">MIEAARVSANAALLEIRKLMKDNGEFIHSYSSGETDNAPIFENSRSSVLKVVATNLIADGKLYEGVELLCLGGHTVDACRYLQSFGQWFEAYFLCKLSFEDSSDTKFKDLIRKWIDILLSPQVSRKTVAVYLLATIGDYEKILDILLHWKQVRMATKIIETLRLNKEKCHFWHKIENIHAQYSRLLFDIGLRELANVYAAKAGEMSEALLKEFKILSSDDESSHE</sequence>
<protein>
    <recommendedName>
        <fullName evidence="1">WDR11 TPR domain-containing protein</fullName>
    </recommendedName>
</protein>
<evidence type="ECO:0000259" key="1">
    <source>
        <dbReference type="Pfam" id="PF23753"/>
    </source>
</evidence>
<dbReference type="WBParaSite" id="nRc.2.0.1.t30545-RA">
    <property type="protein sequence ID" value="nRc.2.0.1.t30545-RA"/>
    <property type="gene ID" value="nRc.2.0.1.g30545"/>
</dbReference>
<dbReference type="AlphaFoldDB" id="A0A915JVV5"/>
<proteinExistence type="predicted"/>
<name>A0A915JVV5_ROMCU</name>
<dbReference type="PANTHER" id="PTHR14593:SF5">
    <property type="entry name" value="WD REPEAT-CONTAINING PROTEIN 11"/>
    <property type="match status" value="1"/>
</dbReference>
<evidence type="ECO:0000313" key="3">
    <source>
        <dbReference type="WBParaSite" id="nRc.2.0.1.t30545-RA"/>
    </source>
</evidence>
<dbReference type="InterPro" id="IPR039694">
    <property type="entry name" value="WDR11"/>
</dbReference>
<dbReference type="Proteomes" id="UP000887565">
    <property type="component" value="Unplaced"/>
</dbReference>
<reference evidence="3" key="1">
    <citation type="submission" date="2022-11" db="UniProtKB">
        <authorList>
            <consortium name="WormBaseParasite"/>
        </authorList>
    </citation>
    <scope>IDENTIFICATION</scope>
</reference>
<dbReference type="Pfam" id="PF23753">
    <property type="entry name" value="TPR_WDR11"/>
    <property type="match status" value="1"/>
</dbReference>
<evidence type="ECO:0000313" key="2">
    <source>
        <dbReference type="Proteomes" id="UP000887565"/>
    </source>
</evidence>